<gene>
    <name evidence="2" type="ORF">FHG85_01100</name>
</gene>
<sequence>MKALRVLGKTTKYFLISILTILSLVVLILIGVFLFEGKIVRMAVQEVEQTLKAPISYGKISVLPFRDFPNLTLRISGFNLGQQADSVRIFGITDLPDTLIGFKNVFVSVKAYPLFNNKVDINGFELNGFRLNYIVDSAGRSNFDFLIPSDTIETEPDTAAQTLLNILLKNLTLSDINLNYRDENLKAKANINIPKLHLEGKISGDSIWARSNGNLMVSNIKYENIPVDKIKQLAISYGLNYNTGKIDIDEAKIETEGIELNTHGEVILSDSIWMDLSTNIPKISLDELMKFVPEDILKDFGVNRIKGRLSANTTIRGFLYDTIMLPSIFTDIKLVNGTVETAQYPKVKNITIDATASIPNPNMLSTTVFRLKKFKVETDESKVDLALTIKNPDKPIYNINGNIHLVLDEFRNLIPDSIAKDVSGLVDANFFTKGRMPEYIDVNSTDYFMESSGFNFKLTNVSASLDSLNSIQNLNVDIDYNPDKSLKIKTINLYLPGYKVGIDKGLLSAKVIGSVISPEKIDIRIDTFFVAAGNNSLGARLKLRNLNQPQFSSTGNIKIDLDELRPFIPDTLVSYITGKIDFKFNSYGGVNLDSIEKDVMPIIFENSRFSTQVHNFGFSMPNDTLIGIDRLSFNISMANDTIRVANLIGNYKDIEFKSDSMSIWNIYKAFLKEEKNKKLIVNTSLWANKIDYAMFLPFIEEDSTQNIVTDSTRLAETSIDTLQGVKPKADTSQVDSSYMPQYIIRGIAKVDQIKYGKVLISNFSTKFRLDDSLYVVDDMRFNAFGGTAITSAIYDTRKAPQEIIEFKNQSENINIKQLLEENEDFDQNYFTHNNIEGLLTGTVYGRVVMQDTNILYDKINLLGDLTLADGGIYNFEPAMELSKFTNLKELDNIVFRTLSTKVFIYNNKIYFPKTDIVSTAMDMSVYGMQSFGDDYEYHFVVYPGDVMFGKSKKLLKKQGLKDEDFEGSDKAKRSGLYLVALERGNDTKYGFDTKALQRIMKTTIRVQERGLNLVFHPHRMNFSTDLYRKELKLKEDVNKKDKND</sequence>
<dbReference type="PANTHER" id="PTHR30441:SF8">
    <property type="entry name" value="DUF748 DOMAIN-CONTAINING PROTEIN"/>
    <property type="match status" value="1"/>
</dbReference>
<dbReference type="GO" id="GO:0090313">
    <property type="term" value="P:regulation of protein targeting to membrane"/>
    <property type="evidence" value="ECO:0007669"/>
    <property type="project" value="TreeGrafter"/>
</dbReference>
<organism evidence="2 3">
    <name type="scientific">Tenuifilum thalassicum</name>
    <dbReference type="NCBI Taxonomy" id="2590900"/>
    <lineage>
        <taxon>Bacteria</taxon>
        <taxon>Pseudomonadati</taxon>
        <taxon>Bacteroidota</taxon>
        <taxon>Bacteroidia</taxon>
        <taxon>Bacteroidales</taxon>
        <taxon>Tenuifilaceae</taxon>
        <taxon>Tenuifilum</taxon>
    </lineage>
</organism>
<dbReference type="InterPro" id="IPR052894">
    <property type="entry name" value="AsmA-related"/>
</dbReference>
<dbReference type="Pfam" id="PF05359">
    <property type="entry name" value="DUF748"/>
    <property type="match status" value="1"/>
</dbReference>
<keyword evidence="1" id="KW-0812">Transmembrane</keyword>
<dbReference type="AlphaFoldDB" id="A0A7D4B9T6"/>
<feature type="transmembrane region" description="Helical" evidence="1">
    <location>
        <begin position="12"/>
        <end position="35"/>
    </location>
</feature>
<evidence type="ECO:0000256" key="1">
    <source>
        <dbReference type="SAM" id="Phobius"/>
    </source>
</evidence>
<proteinExistence type="predicted"/>
<keyword evidence="3" id="KW-1185">Reference proteome</keyword>
<dbReference type="KEGG" id="ttz:FHG85_01100"/>
<keyword evidence="1" id="KW-1133">Transmembrane helix</keyword>
<keyword evidence="1" id="KW-0472">Membrane</keyword>
<protein>
    <submittedName>
        <fullName evidence="2">AsmA family protein</fullName>
    </submittedName>
</protein>
<evidence type="ECO:0000313" key="2">
    <source>
        <dbReference type="EMBL" id="QKG78920.1"/>
    </source>
</evidence>
<dbReference type="Proteomes" id="UP000500961">
    <property type="component" value="Chromosome"/>
</dbReference>
<reference evidence="2 3" key="1">
    <citation type="submission" date="2019-07" db="EMBL/GenBank/DDBJ databases">
        <title>Thalassofilum flectens gen. nov., sp. nov., a novel moderate thermophilic anaerobe from a shallow sea hot spring in Kunashir Island (Russia), representing a new family in the order Bacteroidales, and proposal of Thalassofilacea fam. nov.</title>
        <authorList>
            <person name="Kochetkova T.V."/>
            <person name="Podosokorskaya O.A."/>
            <person name="Novikov A."/>
            <person name="Elcheninov A.G."/>
            <person name="Toshchakov S.V."/>
            <person name="Kublanov I.V."/>
        </authorList>
    </citation>
    <scope>NUCLEOTIDE SEQUENCE [LARGE SCALE GENOMIC DNA]</scope>
    <source>
        <strain evidence="2 3">38-H</strain>
    </source>
</reference>
<name>A0A7D4B9T6_9BACT</name>
<dbReference type="GO" id="GO:0005886">
    <property type="term" value="C:plasma membrane"/>
    <property type="evidence" value="ECO:0007669"/>
    <property type="project" value="TreeGrafter"/>
</dbReference>
<accession>A0A7D4B9T6</accession>
<dbReference type="PANTHER" id="PTHR30441">
    <property type="entry name" value="DUF748 DOMAIN-CONTAINING PROTEIN"/>
    <property type="match status" value="1"/>
</dbReference>
<dbReference type="EMBL" id="CP041345">
    <property type="protein sequence ID" value="QKG78920.1"/>
    <property type="molecule type" value="Genomic_DNA"/>
</dbReference>
<dbReference type="InterPro" id="IPR008023">
    <property type="entry name" value="DUF748"/>
</dbReference>
<dbReference type="RefSeq" id="WP_173072437.1">
    <property type="nucleotide sequence ID" value="NZ_CP041345.1"/>
</dbReference>
<evidence type="ECO:0000313" key="3">
    <source>
        <dbReference type="Proteomes" id="UP000500961"/>
    </source>
</evidence>